<feature type="binding site" evidence="6">
    <location>
        <begin position="128"/>
        <end position="130"/>
    </location>
    <ligand>
        <name>substrate</name>
    </ligand>
</feature>
<evidence type="ECO:0000256" key="6">
    <source>
        <dbReference type="HAMAP-Rule" id="MF_01661"/>
    </source>
</evidence>
<dbReference type="RefSeq" id="WP_093318193.1">
    <property type="nucleotide sequence ID" value="NZ_FOHV01000005.1"/>
</dbReference>
<dbReference type="GO" id="GO:0016872">
    <property type="term" value="F:intramolecular lyase activity"/>
    <property type="evidence" value="ECO:0007669"/>
    <property type="project" value="UniProtKB-UniRule"/>
</dbReference>
<keyword evidence="4 6" id="KW-0413">Isomerase</keyword>
<dbReference type="STRING" id="1123402.SAMN02583745_00934"/>
<dbReference type="NCBIfam" id="NF008761">
    <property type="entry name" value="PRK11797.1"/>
    <property type="match status" value="1"/>
</dbReference>
<gene>
    <name evidence="6" type="primary">rbsD</name>
    <name evidence="7" type="ORF">SAMN02583745_00934</name>
</gene>
<comment type="subunit">
    <text evidence="6">Homodecamer.</text>
</comment>
<dbReference type="InterPro" id="IPR023064">
    <property type="entry name" value="D-ribose_pyranase"/>
</dbReference>
<reference evidence="8" key="1">
    <citation type="submission" date="2016-10" db="EMBL/GenBank/DDBJ databases">
        <authorList>
            <person name="Varghese N."/>
            <person name="Submissions S."/>
        </authorList>
    </citation>
    <scope>NUCLEOTIDE SEQUENCE [LARGE SCALE GENOMIC DNA]</scope>
    <source>
        <strain evidence="8">DSM 18579</strain>
    </source>
</reference>
<dbReference type="Pfam" id="PF05025">
    <property type="entry name" value="RbsD_FucU"/>
    <property type="match status" value="1"/>
</dbReference>
<accession>A0A1I0AFH2</accession>
<evidence type="ECO:0000256" key="5">
    <source>
        <dbReference type="ARBA" id="ARBA00023277"/>
    </source>
</evidence>
<feature type="binding site" evidence="6">
    <location>
        <position position="28"/>
    </location>
    <ligand>
        <name>substrate</name>
    </ligand>
</feature>
<dbReference type="Proteomes" id="UP000242642">
    <property type="component" value="Unassembled WGS sequence"/>
</dbReference>
<organism evidence="7 8">
    <name type="scientific">Thorsellia anophelis DSM 18579</name>
    <dbReference type="NCBI Taxonomy" id="1123402"/>
    <lineage>
        <taxon>Bacteria</taxon>
        <taxon>Pseudomonadati</taxon>
        <taxon>Pseudomonadota</taxon>
        <taxon>Gammaproteobacteria</taxon>
        <taxon>Enterobacterales</taxon>
        <taxon>Thorselliaceae</taxon>
        <taxon>Thorsellia</taxon>
    </lineage>
</organism>
<protein>
    <recommendedName>
        <fullName evidence="2 6">D-ribose pyranase</fullName>
        <ecNumber evidence="2 6">5.4.99.62</ecNumber>
    </recommendedName>
</protein>
<comment type="function">
    <text evidence="6">Catalyzes the interconversion of beta-pyran and beta-furan forms of D-ribose.</text>
</comment>
<evidence type="ECO:0000313" key="8">
    <source>
        <dbReference type="Proteomes" id="UP000242642"/>
    </source>
</evidence>
<dbReference type="HAMAP" id="MF_01661">
    <property type="entry name" value="D_rib_pyranase"/>
    <property type="match status" value="1"/>
</dbReference>
<dbReference type="EMBL" id="FOHV01000005">
    <property type="protein sequence ID" value="SES92989.1"/>
    <property type="molecule type" value="Genomic_DNA"/>
</dbReference>
<dbReference type="GO" id="GO:0048029">
    <property type="term" value="F:monosaccharide binding"/>
    <property type="evidence" value="ECO:0007669"/>
    <property type="project" value="InterPro"/>
</dbReference>
<comment type="similarity">
    <text evidence="6">Belongs to the RbsD / FucU family. RbsD subfamily.</text>
</comment>
<evidence type="ECO:0000256" key="4">
    <source>
        <dbReference type="ARBA" id="ARBA00023235"/>
    </source>
</evidence>
<dbReference type="AlphaFoldDB" id="A0A1I0AFH2"/>
<dbReference type="PANTHER" id="PTHR37831">
    <property type="entry name" value="D-RIBOSE PYRANASE"/>
    <property type="match status" value="1"/>
</dbReference>
<keyword evidence="8" id="KW-1185">Reference proteome</keyword>
<dbReference type="PANTHER" id="PTHR37831:SF1">
    <property type="entry name" value="D-RIBOSE PYRANASE"/>
    <property type="match status" value="1"/>
</dbReference>
<dbReference type="GO" id="GO:0019303">
    <property type="term" value="P:D-ribose catabolic process"/>
    <property type="evidence" value="ECO:0007669"/>
    <property type="project" value="UniProtKB-UniRule"/>
</dbReference>
<dbReference type="InterPro" id="IPR007721">
    <property type="entry name" value="RbsD_FucU"/>
</dbReference>
<keyword evidence="3 6" id="KW-0963">Cytoplasm</keyword>
<evidence type="ECO:0000256" key="2">
    <source>
        <dbReference type="ARBA" id="ARBA00012862"/>
    </source>
</evidence>
<dbReference type="OrthoDB" id="9805009at2"/>
<feature type="active site" description="Proton donor" evidence="6">
    <location>
        <position position="20"/>
    </location>
</feature>
<evidence type="ECO:0000313" key="7">
    <source>
        <dbReference type="EMBL" id="SES92989.1"/>
    </source>
</evidence>
<dbReference type="GO" id="GO:0062193">
    <property type="term" value="F:D-ribose pyranase activity"/>
    <property type="evidence" value="ECO:0007669"/>
    <property type="project" value="UniProtKB-EC"/>
</dbReference>
<comment type="subcellular location">
    <subcellularLocation>
        <location evidence="6">Cytoplasm</location>
    </subcellularLocation>
</comment>
<proteinExistence type="inferred from homology"/>
<dbReference type="GO" id="GO:0005829">
    <property type="term" value="C:cytosol"/>
    <property type="evidence" value="ECO:0007669"/>
    <property type="project" value="TreeGrafter"/>
</dbReference>
<comment type="pathway">
    <text evidence="6">Carbohydrate metabolism; D-ribose degradation; D-ribose 5-phosphate from beta-D-ribopyranose: step 1/2.</text>
</comment>
<evidence type="ECO:0000256" key="3">
    <source>
        <dbReference type="ARBA" id="ARBA00022490"/>
    </source>
</evidence>
<dbReference type="EC" id="5.4.99.62" evidence="2 6"/>
<comment type="catalytic activity">
    <reaction evidence="1 6">
        <text>beta-D-ribopyranose = beta-D-ribofuranose</text>
        <dbReference type="Rhea" id="RHEA:25432"/>
        <dbReference type="ChEBI" id="CHEBI:27476"/>
        <dbReference type="ChEBI" id="CHEBI:47002"/>
        <dbReference type="EC" id="5.4.99.62"/>
    </reaction>
</comment>
<dbReference type="SUPFAM" id="SSF102546">
    <property type="entry name" value="RbsD-like"/>
    <property type="match status" value="1"/>
</dbReference>
<feature type="binding site" evidence="6">
    <location>
        <position position="106"/>
    </location>
    <ligand>
        <name>substrate</name>
    </ligand>
</feature>
<keyword evidence="5 6" id="KW-0119">Carbohydrate metabolism</keyword>
<dbReference type="Gene3D" id="3.40.1650.10">
    <property type="entry name" value="RbsD-like domain"/>
    <property type="match status" value="1"/>
</dbReference>
<name>A0A1I0AFH2_9GAMM</name>
<dbReference type="InterPro" id="IPR023750">
    <property type="entry name" value="RbsD-like_sf"/>
</dbReference>
<dbReference type="UniPathway" id="UPA00916">
    <property type="reaction ID" value="UER00888"/>
</dbReference>
<sequence length="139" mass="15365">MKKGPLLNAQLSHEIALLGHTDRIVIADAGLPIPQGVTRIDLALTQNVPGFIQTLSIILAEMVVERVTLANELRHMNPNLFEEVETLIIKTGIDTNQEIEIEYCSHDHFKHEVMQSGCVVRTGECSPFANIILHAGVTF</sequence>
<evidence type="ECO:0000256" key="1">
    <source>
        <dbReference type="ARBA" id="ARBA00000223"/>
    </source>
</evidence>